<dbReference type="EMBL" id="BBNU01000007">
    <property type="protein sequence ID" value="GAL79579.1"/>
    <property type="molecule type" value="Genomic_DNA"/>
</dbReference>
<gene>
    <name evidence="1" type="ORF">JCM19274_2991</name>
</gene>
<evidence type="ECO:0000313" key="2">
    <source>
        <dbReference type="Proteomes" id="UP000029643"/>
    </source>
</evidence>
<sequence length="140" mass="15290">MTNVQLNNGDANTTYAYFNNAWTPSNTDTDQPRVGNNSNREISSRFVEDGSYVRLKNLAVGYNLPSDVLKTIGVEKLRLSVSAQNLLTITNYSGLDPEVNYAGAQGGQNGNNTASNTVRGFDFGNYPTVQSFSFSLNLTF</sequence>
<accession>A0A090WW07</accession>
<dbReference type="AlphaFoldDB" id="A0A090WW07"/>
<protein>
    <submittedName>
        <fullName evidence="1">TonB family protein / TonB-dependent receptor</fullName>
    </submittedName>
</protein>
<comment type="caution">
    <text evidence="1">The sequence shown here is derived from an EMBL/GenBank/DDBJ whole genome shotgun (WGS) entry which is preliminary data.</text>
</comment>
<proteinExistence type="predicted"/>
<organism evidence="1 2">
    <name type="scientific">Algibacter lectus</name>
    <dbReference type="NCBI Taxonomy" id="221126"/>
    <lineage>
        <taxon>Bacteria</taxon>
        <taxon>Pseudomonadati</taxon>
        <taxon>Bacteroidota</taxon>
        <taxon>Flavobacteriia</taxon>
        <taxon>Flavobacteriales</taxon>
        <taxon>Flavobacteriaceae</taxon>
        <taxon>Algibacter</taxon>
    </lineage>
</organism>
<evidence type="ECO:0000313" key="1">
    <source>
        <dbReference type="EMBL" id="GAL79579.1"/>
    </source>
</evidence>
<name>A0A090WW07_9FLAO</name>
<dbReference type="Proteomes" id="UP000029643">
    <property type="component" value="Unassembled WGS sequence"/>
</dbReference>
<keyword evidence="1" id="KW-0675">Receptor</keyword>
<reference evidence="1 2" key="1">
    <citation type="journal article" date="2014" name="Genome Announc.">
        <title>Draft Genome Sequences of Marine Flavobacterium Algibacter lectus Strains SS8 and NR4.</title>
        <authorList>
            <person name="Takatani N."/>
            <person name="Nakanishi M."/>
            <person name="Meirelles P."/>
            <person name="Mino S."/>
            <person name="Suda W."/>
            <person name="Oshima K."/>
            <person name="Hattori M."/>
            <person name="Ohkuma M."/>
            <person name="Hosokawa M."/>
            <person name="Miyashita K."/>
            <person name="Thompson F.L."/>
            <person name="Niwa A."/>
            <person name="Sawabe T."/>
            <person name="Sawabe T."/>
        </authorList>
    </citation>
    <scope>NUCLEOTIDE SEQUENCE [LARGE SCALE GENOMIC DNA]</scope>
    <source>
        <strain evidence="2">JCM19274</strain>
    </source>
</reference>